<dbReference type="EMBL" id="CAJVQC010029594">
    <property type="protein sequence ID" value="CAG8743051.1"/>
    <property type="molecule type" value="Genomic_DNA"/>
</dbReference>
<dbReference type="Proteomes" id="UP000789920">
    <property type="component" value="Unassembled WGS sequence"/>
</dbReference>
<protein>
    <submittedName>
        <fullName evidence="1">28369_t:CDS:1</fullName>
    </submittedName>
</protein>
<reference evidence="1" key="1">
    <citation type="submission" date="2021-06" db="EMBL/GenBank/DDBJ databases">
        <authorList>
            <person name="Kallberg Y."/>
            <person name="Tangrot J."/>
            <person name="Rosling A."/>
        </authorList>
    </citation>
    <scope>NUCLEOTIDE SEQUENCE</scope>
    <source>
        <strain evidence="1">MA461A</strain>
    </source>
</reference>
<name>A0ACA9QD49_9GLOM</name>
<evidence type="ECO:0000313" key="1">
    <source>
        <dbReference type="EMBL" id="CAG8743051.1"/>
    </source>
</evidence>
<organism evidence="1 2">
    <name type="scientific">Racocetra persica</name>
    <dbReference type="NCBI Taxonomy" id="160502"/>
    <lineage>
        <taxon>Eukaryota</taxon>
        <taxon>Fungi</taxon>
        <taxon>Fungi incertae sedis</taxon>
        <taxon>Mucoromycota</taxon>
        <taxon>Glomeromycotina</taxon>
        <taxon>Glomeromycetes</taxon>
        <taxon>Diversisporales</taxon>
        <taxon>Gigasporaceae</taxon>
        <taxon>Racocetra</taxon>
    </lineage>
</organism>
<keyword evidence="2" id="KW-1185">Reference proteome</keyword>
<accession>A0ACA9QD49</accession>
<sequence length="55" mass="6363">MPEEEDINTNKQVELEEMFSRDDVLSGNYNVTKEIEAEEELLQDGDDDSLLLLFV</sequence>
<evidence type="ECO:0000313" key="2">
    <source>
        <dbReference type="Proteomes" id="UP000789920"/>
    </source>
</evidence>
<comment type="caution">
    <text evidence="1">The sequence shown here is derived from an EMBL/GenBank/DDBJ whole genome shotgun (WGS) entry which is preliminary data.</text>
</comment>
<gene>
    <name evidence="1" type="ORF">RPERSI_LOCUS13354</name>
</gene>
<proteinExistence type="predicted"/>